<name>A0ABP9XPD2_9FUNG</name>
<gene>
    <name evidence="2" type="ORF">HPULCUR_001979</name>
</gene>
<dbReference type="Proteomes" id="UP001476247">
    <property type="component" value="Unassembled WGS sequence"/>
</dbReference>
<protein>
    <submittedName>
        <fullName evidence="2">Uncharacterized protein</fullName>
    </submittedName>
</protein>
<feature type="region of interest" description="Disordered" evidence="1">
    <location>
        <begin position="64"/>
        <end position="85"/>
    </location>
</feature>
<evidence type="ECO:0000313" key="3">
    <source>
        <dbReference type="Proteomes" id="UP001476247"/>
    </source>
</evidence>
<accession>A0ABP9XPD2</accession>
<proteinExistence type="predicted"/>
<comment type="caution">
    <text evidence="2">The sequence shown here is derived from an EMBL/GenBank/DDBJ whole genome shotgun (WGS) entry which is preliminary data.</text>
</comment>
<organism evidence="2 3">
    <name type="scientific">Helicostylum pulchrum</name>
    <dbReference type="NCBI Taxonomy" id="562976"/>
    <lineage>
        <taxon>Eukaryota</taxon>
        <taxon>Fungi</taxon>
        <taxon>Fungi incertae sedis</taxon>
        <taxon>Mucoromycota</taxon>
        <taxon>Mucoromycotina</taxon>
        <taxon>Mucoromycetes</taxon>
        <taxon>Mucorales</taxon>
        <taxon>Mucorineae</taxon>
        <taxon>Mucoraceae</taxon>
        <taxon>Helicostylum</taxon>
    </lineage>
</organism>
<evidence type="ECO:0000313" key="2">
    <source>
        <dbReference type="EMBL" id="GAA5796606.1"/>
    </source>
</evidence>
<dbReference type="EMBL" id="BAABUJ010000006">
    <property type="protein sequence ID" value="GAA5796606.1"/>
    <property type="molecule type" value="Genomic_DNA"/>
</dbReference>
<keyword evidence="3" id="KW-1185">Reference proteome</keyword>
<reference evidence="2 3" key="1">
    <citation type="submission" date="2024-04" db="EMBL/GenBank/DDBJ databases">
        <title>genome sequences of Mucor flavus KT1a and Helicostylum pulchrum KT1b strains isolation_sourced from the surface of a dry-aged beef.</title>
        <authorList>
            <person name="Toyotome T."/>
            <person name="Hosono M."/>
            <person name="Torimaru M."/>
            <person name="Fukuda K."/>
            <person name="Mikami N."/>
        </authorList>
    </citation>
    <scope>NUCLEOTIDE SEQUENCE [LARGE SCALE GENOMIC DNA]</scope>
    <source>
        <strain evidence="2 3">KT1b</strain>
    </source>
</reference>
<evidence type="ECO:0000256" key="1">
    <source>
        <dbReference type="SAM" id="MobiDB-lite"/>
    </source>
</evidence>
<sequence>MVIRKGNVNKELQYRSVNCNTNEKEKVRSEEESIFTICSSTRIKKLLNTARHTTEYLDNDVSKSVCQEQQDSNSTPIQQEQEELQSPITFKSLNNHPKLECLCEKFSEDGHLDFMKHKI</sequence>